<comment type="caution">
    <text evidence="2">The sequence shown here is derived from an EMBL/GenBank/DDBJ whole genome shotgun (WGS) entry which is preliminary data.</text>
</comment>
<accession>A0ABV5URE8</accession>
<feature type="region of interest" description="Disordered" evidence="1">
    <location>
        <begin position="57"/>
        <end position="89"/>
    </location>
</feature>
<reference evidence="2 3" key="1">
    <citation type="submission" date="2024-09" db="EMBL/GenBank/DDBJ databases">
        <authorList>
            <person name="Sun Q."/>
            <person name="Mori K."/>
        </authorList>
    </citation>
    <scope>NUCLEOTIDE SEQUENCE [LARGE SCALE GENOMIC DNA]</scope>
    <source>
        <strain evidence="2 3">JCM 13519</strain>
    </source>
</reference>
<dbReference type="EMBL" id="JBHMBH010000019">
    <property type="protein sequence ID" value="MFB9714175.1"/>
    <property type="molecule type" value="Genomic_DNA"/>
</dbReference>
<evidence type="ECO:0008006" key="4">
    <source>
        <dbReference type="Google" id="ProtNLM"/>
    </source>
</evidence>
<gene>
    <name evidence="2" type="ORF">ACFFPI_08380</name>
</gene>
<keyword evidence="3" id="KW-1185">Reference proteome</keyword>
<protein>
    <recommendedName>
        <fullName evidence="4">Lipoprotein</fullName>
    </recommendedName>
</protein>
<sequence>MKSTITLQARSGRSRMMWPNGRWGCHTLGVVLKPIALRAAATLIAAALSTPILAGCGGTSTAQPSSPASTAVSTTATQGRSTEFPPTKIDGLSRITESAAFNAFSNSRYSMPSSSMPTPATAQQYSDAMKQWGTADFNQTFGVSTSNIKSTSIYEYGDPALLPKSRSQNPVPPQILFLIVFTLNDDFVVDQQPALEAAKAQMSAQGAIVVGDGGLYNPVTYTGVGKHKLIIGYYQSSDDDTSATVLKHLGEQIDASGTLK</sequence>
<evidence type="ECO:0000256" key="1">
    <source>
        <dbReference type="SAM" id="MobiDB-lite"/>
    </source>
</evidence>
<proteinExistence type="predicted"/>
<evidence type="ECO:0000313" key="2">
    <source>
        <dbReference type="EMBL" id="MFB9714175.1"/>
    </source>
</evidence>
<dbReference type="Proteomes" id="UP001589536">
    <property type="component" value="Unassembled WGS sequence"/>
</dbReference>
<evidence type="ECO:0000313" key="3">
    <source>
        <dbReference type="Proteomes" id="UP001589536"/>
    </source>
</evidence>
<name>A0ABV5URE8_9MICC</name>
<organism evidence="2 3">
    <name type="scientific">Arthrobacter methylotrophus</name>
    <dbReference type="NCBI Taxonomy" id="121291"/>
    <lineage>
        <taxon>Bacteria</taxon>
        <taxon>Bacillati</taxon>
        <taxon>Actinomycetota</taxon>
        <taxon>Actinomycetes</taxon>
        <taxon>Micrococcales</taxon>
        <taxon>Micrococcaceae</taxon>
        <taxon>Arthrobacter</taxon>
    </lineage>
</organism>
<feature type="compositionally biased region" description="Low complexity" evidence="1">
    <location>
        <begin position="57"/>
        <end position="78"/>
    </location>
</feature>